<evidence type="ECO:0000256" key="4">
    <source>
        <dbReference type="ARBA" id="ARBA00022980"/>
    </source>
</evidence>
<comment type="caution">
    <text evidence="9">The sequence shown here is derived from an EMBL/GenBank/DDBJ whole genome shotgun (WGS) entry which is preliminary data.</text>
</comment>
<evidence type="ECO:0000256" key="7">
    <source>
        <dbReference type="HAMAP-Rule" id="MF_00500"/>
    </source>
</evidence>
<dbReference type="PANTHER" id="PTHR33398:SF1">
    <property type="entry name" value="SMALL RIBOSOMAL SUBUNIT PROTEIN BS20C"/>
    <property type="match status" value="1"/>
</dbReference>
<dbReference type="SUPFAM" id="SSF46992">
    <property type="entry name" value="Ribosomal protein S20"/>
    <property type="match status" value="1"/>
</dbReference>
<dbReference type="NCBIfam" id="TIGR00029">
    <property type="entry name" value="S20"/>
    <property type="match status" value="1"/>
</dbReference>
<dbReference type="GO" id="GO:0005840">
    <property type="term" value="C:ribosome"/>
    <property type="evidence" value="ECO:0007669"/>
    <property type="project" value="UniProtKB-KW"/>
</dbReference>
<feature type="compositionally biased region" description="Basic and acidic residues" evidence="8">
    <location>
        <begin position="11"/>
        <end position="20"/>
    </location>
</feature>
<organism evidence="9 10">
    <name type="scientific">Alkalibacterium iburiense</name>
    <dbReference type="NCBI Taxonomy" id="290589"/>
    <lineage>
        <taxon>Bacteria</taxon>
        <taxon>Bacillati</taxon>
        <taxon>Bacillota</taxon>
        <taxon>Bacilli</taxon>
        <taxon>Lactobacillales</taxon>
        <taxon>Carnobacteriaceae</taxon>
        <taxon>Alkalibacterium</taxon>
    </lineage>
</organism>
<keyword evidence="2 7" id="KW-0699">rRNA-binding</keyword>
<dbReference type="Pfam" id="PF01649">
    <property type="entry name" value="Ribosomal_S20p"/>
    <property type="match status" value="1"/>
</dbReference>
<protein>
    <recommendedName>
        <fullName evidence="6 7">Small ribosomal subunit protein bS20</fullName>
    </recommendedName>
</protein>
<dbReference type="EMBL" id="BAAACW010000112">
    <property type="protein sequence ID" value="GAA0366183.1"/>
    <property type="molecule type" value="Genomic_DNA"/>
</dbReference>
<dbReference type="PANTHER" id="PTHR33398">
    <property type="entry name" value="30S RIBOSOMAL PROTEIN S20"/>
    <property type="match status" value="1"/>
</dbReference>
<evidence type="ECO:0000256" key="3">
    <source>
        <dbReference type="ARBA" id="ARBA00022884"/>
    </source>
</evidence>
<sequence>MANTVQTIKRQRQDVKKRENNQSQVAAMRTKVKKFVEAADNNADNAEELYSVAVSAIDKVTAKGFVHPNKAARKKSRLSKRLAK</sequence>
<name>A0ABN0XK26_9LACT</name>
<reference evidence="9 10" key="1">
    <citation type="journal article" date="2019" name="Int. J. Syst. Evol. Microbiol.">
        <title>The Global Catalogue of Microorganisms (GCM) 10K type strain sequencing project: providing services to taxonomists for standard genome sequencing and annotation.</title>
        <authorList>
            <consortium name="The Broad Institute Genomics Platform"/>
            <consortium name="The Broad Institute Genome Sequencing Center for Infectious Disease"/>
            <person name="Wu L."/>
            <person name="Ma J."/>
        </authorList>
    </citation>
    <scope>NUCLEOTIDE SEQUENCE [LARGE SCALE GENOMIC DNA]</scope>
    <source>
        <strain evidence="9 10">JCM 12662</strain>
    </source>
</reference>
<evidence type="ECO:0000313" key="9">
    <source>
        <dbReference type="EMBL" id="GAA0366183.1"/>
    </source>
</evidence>
<evidence type="ECO:0000256" key="2">
    <source>
        <dbReference type="ARBA" id="ARBA00022730"/>
    </source>
</evidence>
<dbReference type="Proteomes" id="UP001501166">
    <property type="component" value="Unassembled WGS sequence"/>
</dbReference>
<dbReference type="InterPro" id="IPR036510">
    <property type="entry name" value="Ribosomal_bS20_sf"/>
</dbReference>
<feature type="region of interest" description="Disordered" evidence="8">
    <location>
        <begin position="1"/>
        <end position="25"/>
    </location>
</feature>
<dbReference type="RefSeq" id="WP_343755852.1">
    <property type="nucleotide sequence ID" value="NZ_BAAACW010000112.1"/>
</dbReference>
<comment type="function">
    <text evidence="7">Binds directly to 16S ribosomal RNA.</text>
</comment>
<keyword evidence="4 7" id="KW-0689">Ribosomal protein</keyword>
<proteinExistence type="inferred from homology"/>
<comment type="similarity">
    <text evidence="1 7">Belongs to the bacterial ribosomal protein bS20 family.</text>
</comment>
<keyword evidence="5 7" id="KW-0687">Ribonucleoprotein</keyword>
<dbReference type="InterPro" id="IPR002583">
    <property type="entry name" value="Ribosomal_bS20"/>
</dbReference>
<keyword evidence="10" id="KW-1185">Reference proteome</keyword>
<evidence type="ECO:0000256" key="5">
    <source>
        <dbReference type="ARBA" id="ARBA00023274"/>
    </source>
</evidence>
<accession>A0ABN0XK26</accession>
<dbReference type="Gene3D" id="1.20.58.110">
    <property type="entry name" value="Ribosomal protein S20"/>
    <property type="match status" value="1"/>
</dbReference>
<keyword evidence="3 7" id="KW-0694">RNA-binding</keyword>
<evidence type="ECO:0000256" key="6">
    <source>
        <dbReference type="ARBA" id="ARBA00035136"/>
    </source>
</evidence>
<gene>
    <name evidence="7 9" type="primary">rpsT</name>
    <name evidence="9" type="ORF">GCM10008932_17930</name>
</gene>
<evidence type="ECO:0000256" key="1">
    <source>
        <dbReference type="ARBA" id="ARBA00007634"/>
    </source>
</evidence>
<dbReference type="HAMAP" id="MF_00500">
    <property type="entry name" value="Ribosomal_bS20"/>
    <property type="match status" value="1"/>
</dbReference>
<evidence type="ECO:0000256" key="8">
    <source>
        <dbReference type="SAM" id="MobiDB-lite"/>
    </source>
</evidence>
<evidence type="ECO:0000313" key="10">
    <source>
        <dbReference type="Proteomes" id="UP001501166"/>
    </source>
</evidence>